<evidence type="ECO:0000256" key="4">
    <source>
        <dbReference type="SAM" id="SignalP"/>
    </source>
</evidence>
<keyword evidence="3" id="KW-0175">Coiled coil</keyword>
<gene>
    <name evidence="5" type="ORF">EWM59_09615</name>
</gene>
<feature type="signal peptide" evidence="4">
    <location>
        <begin position="1"/>
        <end position="17"/>
    </location>
</feature>
<dbReference type="Proteomes" id="UP000293162">
    <property type="component" value="Unassembled WGS sequence"/>
</dbReference>
<organism evidence="5 6">
    <name type="scientific">Emticicia agri</name>
    <dbReference type="NCBI Taxonomy" id="2492393"/>
    <lineage>
        <taxon>Bacteria</taxon>
        <taxon>Pseudomonadati</taxon>
        <taxon>Bacteroidota</taxon>
        <taxon>Cytophagia</taxon>
        <taxon>Cytophagales</taxon>
        <taxon>Leadbetterellaceae</taxon>
        <taxon>Emticicia</taxon>
    </lineage>
</organism>
<feature type="coiled-coil region" evidence="3">
    <location>
        <begin position="98"/>
        <end position="125"/>
    </location>
</feature>
<evidence type="ECO:0000313" key="5">
    <source>
        <dbReference type="EMBL" id="RYU95872.1"/>
    </source>
</evidence>
<dbReference type="SMART" id="SM00935">
    <property type="entry name" value="OmpH"/>
    <property type="match status" value="1"/>
</dbReference>
<dbReference type="InterPro" id="IPR005632">
    <property type="entry name" value="Chaperone_Skp"/>
</dbReference>
<comment type="similarity">
    <text evidence="1">Belongs to the Skp family.</text>
</comment>
<dbReference type="InterPro" id="IPR024930">
    <property type="entry name" value="Skp_dom_sf"/>
</dbReference>
<dbReference type="GO" id="GO:0050821">
    <property type="term" value="P:protein stabilization"/>
    <property type="evidence" value="ECO:0007669"/>
    <property type="project" value="TreeGrafter"/>
</dbReference>
<dbReference type="EMBL" id="SEWF01000011">
    <property type="protein sequence ID" value="RYU95872.1"/>
    <property type="molecule type" value="Genomic_DNA"/>
</dbReference>
<comment type="caution">
    <text evidence="5">The sequence shown here is derived from an EMBL/GenBank/DDBJ whole genome shotgun (WGS) entry which is preliminary data.</text>
</comment>
<protein>
    <submittedName>
        <fullName evidence="5">OmpH family outer membrane protein</fullName>
    </submittedName>
</protein>
<evidence type="ECO:0000256" key="2">
    <source>
        <dbReference type="ARBA" id="ARBA00022729"/>
    </source>
</evidence>
<evidence type="ECO:0000256" key="1">
    <source>
        <dbReference type="ARBA" id="ARBA00009091"/>
    </source>
</evidence>
<evidence type="ECO:0000256" key="3">
    <source>
        <dbReference type="SAM" id="Coils"/>
    </source>
</evidence>
<dbReference type="OrthoDB" id="1493259at2"/>
<keyword evidence="2 4" id="KW-0732">Signal</keyword>
<dbReference type="AlphaFoldDB" id="A0A4Q5M119"/>
<dbReference type="PANTHER" id="PTHR35089">
    <property type="entry name" value="CHAPERONE PROTEIN SKP"/>
    <property type="match status" value="1"/>
</dbReference>
<accession>A0A4Q5M119</accession>
<keyword evidence="6" id="KW-1185">Reference proteome</keyword>
<name>A0A4Q5M119_9BACT</name>
<dbReference type="Gene3D" id="3.30.910.20">
    <property type="entry name" value="Skp domain"/>
    <property type="match status" value="1"/>
</dbReference>
<evidence type="ECO:0000313" key="6">
    <source>
        <dbReference type="Proteomes" id="UP000293162"/>
    </source>
</evidence>
<reference evidence="5 6" key="1">
    <citation type="submission" date="2019-02" db="EMBL/GenBank/DDBJ databases">
        <title>Bacterial novel species Emticicia sp. 17J42-9 isolated from soil.</title>
        <authorList>
            <person name="Jung H.-Y."/>
        </authorList>
    </citation>
    <scope>NUCLEOTIDE SEQUENCE [LARGE SCALE GENOMIC DNA]</scope>
    <source>
        <strain evidence="5 6">17J42-9</strain>
    </source>
</reference>
<dbReference type="GO" id="GO:0005829">
    <property type="term" value="C:cytosol"/>
    <property type="evidence" value="ECO:0007669"/>
    <property type="project" value="TreeGrafter"/>
</dbReference>
<feature type="chain" id="PRO_5020691777" evidence="4">
    <location>
        <begin position="18"/>
        <end position="203"/>
    </location>
</feature>
<proteinExistence type="inferred from homology"/>
<dbReference type="Pfam" id="PF03938">
    <property type="entry name" value="OmpH"/>
    <property type="match status" value="1"/>
</dbReference>
<dbReference type="RefSeq" id="WP_130020752.1">
    <property type="nucleotide sequence ID" value="NZ_SEWF01000011.1"/>
</dbReference>
<sequence length="203" mass="23089">MKKLSVFVLLVSLIAWGCDKSASTSTTAGGKQVAGRIVYVNTDTLLNKYDYYKDISKASENKRFQLENDLQNKARTFQNKVAFFQQRAQQGHMTQEQAQTTQMQLQQEEQNIMAYRDKSAQALAQEEGKKTEDILNKIHEYLKEFNTSDKYDMVIGYSKGGGVLYAKEDLDITKQVLEGLNKKYAEDKKSGKITIEKDSTAKK</sequence>
<dbReference type="PANTHER" id="PTHR35089:SF1">
    <property type="entry name" value="CHAPERONE PROTEIN SKP"/>
    <property type="match status" value="1"/>
</dbReference>
<dbReference type="GO" id="GO:0051082">
    <property type="term" value="F:unfolded protein binding"/>
    <property type="evidence" value="ECO:0007669"/>
    <property type="project" value="InterPro"/>
</dbReference>
<dbReference type="SUPFAM" id="SSF111384">
    <property type="entry name" value="OmpH-like"/>
    <property type="match status" value="1"/>
</dbReference>